<proteinExistence type="predicted"/>
<protein>
    <submittedName>
        <fullName evidence="1">Uncharacterized protein</fullName>
    </submittedName>
</protein>
<accession>A0A0D4BZP9</accession>
<organism evidence="1 2">
    <name type="scientific">Psychromicrobium lacuslunae</name>
    <dbReference type="NCBI Taxonomy" id="1618207"/>
    <lineage>
        <taxon>Bacteria</taxon>
        <taxon>Bacillati</taxon>
        <taxon>Actinomycetota</taxon>
        <taxon>Actinomycetes</taxon>
        <taxon>Micrococcales</taxon>
        <taxon>Micrococcaceae</taxon>
        <taxon>Psychromicrobium</taxon>
    </lineage>
</organism>
<evidence type="ECO:0000313" key="2">
    <source>
        <dbReference type="Proteomes" id="UP000061839"/>
    </source>
</evidence>
<dbReference type="HOGENOM" id="CLU_147826_0_0_11"/>
<dbReference type="AlphaFoldDB" id="A0A0D4BZP9"/>
<reference evidence="1 2" key="1">
    <citation type="journal article" date="2015" name="Genome Announc.">
        <title>Complete Genome Sequencing of Protease-Producing Novel Arthrobacter sp. Strain IHBB 11108 Using PacBio Single-Molecule Real-Time Sequencing Technology.</title>
        <authorList>
            <person name="Kiran S."/>
            <person name="Swarnkar M.K."/>
            <person name="Pal M."/>
            <person name="Thakur R."/>
            <person name="Tewari R."/>
            <person name="Singh A.K."/>
            <person name="Gulati A."/>
        </authorList>
    </citation>
    <scope>NUCLEOTIDE SEQUENCE [LARGE SCALE GENOMIC DNA]</scope>
    <source>
        <strain evidence="1 2">IHBB 11108</strain>
    </source>
</reference>
<dbReference type="EMBL" id="CP011005">
    <property type="protein sequence ID" value="AJT41615.1"/>
    <property type="molecule type" value="Genomic_DNA"/>
</dbReference>
<evidence type="ECO:0000313" key="1">
    <source>
        <dbReference type="EMBL" id="AJT41615.1"/>
    </source>
</evidence>
<dbReference type="KEGG" id="ari:UM93_08995"/>
<dbReference type="RefSeq" id="WP_045075107.1">
    <property type="nucleotide sequence ID" value="NZ_CP011005.1"/>
</dbReference>
<name>A0A0D4BZP9_9MICC</name>
<keyword evidence="2" id="KW-1185">Reference proteome</keyword>
<dbReference type="Proteomes" id="UP000061839">
    <property type="component" value="Chromosome"/>
</dbReference>
<gene>
    <name evidence="1" type="ORF">UM93_08995</name>
</gene>
<dbReference type="PATRIC" id="fig|1618207.4.peg.1823"/>
<sequence length="147" mass="15943">MPVSGSDDHGLVGLAKFRQANQAVPLYSGLQLPTARTGGYIRGMEDFELLVEGERFRVSERLSDDGAPGYDFIWLNGPGEGSYGFSLGLARLGVNAVDGAVSNGLSPAQLREQARDFVESFYQPGGIRDEDFHDHIAARIRQKGAQN</sequence>